<keyword evidence="2" id="KW-0143">Chaperone</keyword>
<dbReference type="GO" id="GO:0005524">
    <property type="term" value="F:ATP binding"/>
    <property type="evidence" value="ECO:0007669"/>
    <property type="project" value="InterPro"/>
</dbReference>
<evidence type="ECO:0000313" key="3">
    <source>
        <dbReference type="EMBL" id="KAJ8454509.1"/>
    </source>
</evidence>
<protein>
    <submittedName>
        <fullName evidence="3">Uncharacterized protein</fullName>
    </submittedName>
</protein>
<comment type="similarity">
    <text evidence="1">Belongs to the heat shock protein 90 family.</text>
</comment>
<evidence type="ECO:0000256" key="1">
    <source>
        <dbReference type="ARBA" id="ARBA00008239"/>
    </source>
</evidence>
<evidence type="ECO:0000313" key="4">
    <source>
        <dbReference type="Proteomes" id="UP001215151"/>
    </source>
</evidence>
<dbReference type="GO" id="GO:0051082">
    <property type="term" value="F:unfolded protein binding"/>
    <property type="evidence" value="ECO:0007669"/>
    <property type="project" value="InterPro"/>
</dbReference>
<dbReference type="Pfam" id="PF00183">
    <property type="entry name" value="HSP90"/>
    <property type="match status" value="1"/>
</dbReference>
<comment type="caution">
    <text evidence="3">The sequence shown here is derived from an EMBL/GenBank/DDBJ whole genome shotgun (WGS) entry which is preliminary data.</text>
</comment>
<accession>A0AAD7TG62</accession>
<organism evidence="3 4">
    <name type="scientific">Trametes cubensis</name>
    <dbReference type="NCBI Taxonomy" id="1111947"/>
    <lineage>
        <taxon>Eukaryota</taxon>
        <taxon>Fungi</taxon>
        <taxon>Dikarya</taxon>
        <taxon>Basidiomycota</taxon>
        <taxon>Agaricomycotina</taxon>
        <taxon>Agaricomycetes</taxon>
        <taxon>Polyporales</taxon>
        <taxon>Polyporaceae</taxon>
        <taxon>Trametes</taxon>
    </lineage>
</organism>
<dbReference type="InterPro" id="IPR020568">
    <property type="entry name" value="Ribosomal_Su5_D2-typ_SF"/>
</dbReference>
<sequence length="76" mass="8977">MDMREEYAAFPVEAQQEEYAAFPVEAQLEFKAILLVSIPTWASFDIFESKKKRNNIKLYVLRIFVEDTYRHLSSDV</sequence>
<reference evidence="3" key="1">
    <citation type="submission" date="2022-11" db="EMBL/GenBank/DDBJ databases">
        <title>Genome Sequence of Cubamyces cubensis.</title>
        <authorList>
            <person name="Buettner E."/>
        </authorList>
    </citation>
    <scope>NUCLEOTIDE SEQUENCE</scope>
    <source>
        <strain evidence="3">MPL-01</strain>
    </source>
</reference>
<dbReference type="InterPro" id="IPR001404">
    <property type="entry name" value="Hsp90_fam"/>
</dbReference>
<dbReference type="AlphaFoldDB" id="A0AAD7TG62"/>
<evidence type="ECO:0000256" key="2">
    <source>
        <dbReference type="ARBA" id="ARBA00023186"/>
    </source>
</evidence>
<dbReference type="EMBL" id="JAPEVG010000951">
    <property type="protein sequence ID" value="KAJ8454509.1"/>
    <property type="molecule type" value="Genomic_DNA"/>
</dbReference>
<dbReference type="Proteomes" id="UP001215151">
    <property type="component" value="Unassembled WGS sequence"/>
</dbReference>
<dbReference type="GO" id="GO:0140662">
    <property type="term" value="F:ATP-dependent protein folding chaperone"/>
    <property type="evidence" value="ECO:0007669"/>
    <property type="project" value="InterPro"/>
</dbReference>
<proteinExistence type="inferred from homology"/>
<dbReference type="SUPFAM" id="SSF54211">
    <property type="entry name" value="Ribosomal protein S5 domain 2-like"/>
    <property type="match status" value="1"/>
</dbReference>
<dbReference type="GO" id="GO:0016887">
    <property type="term" value="F:ATP hydrolysis activity"/>
    <property type="evidence" value="ECO:0007669"/>
    <property type="project" value="InterPro"/>
</dbReference>
<dbReference type="Gene3D" id="3.30.230.80">
    <property type="match status" value="1"/>
</dbReference>
<keyword evidence="4" id="KW-1185">Reference proteome</keyword>
<gene>
    <name evidence="3" type="ORF">ONZ51_g12983</name>
</gene>
<name>A0AAD7TG62_9APHY</name>